<dbReference type="RefSeq" id="WP_048195820.1">
    <property type="nucleotide sequence ID" value="NZ_CAAGSM010000004.1"/>
</dbReference>
<dbReference type="Gene3D" id="3.90.550.10">
    <property type="entry name" value="Spore Coat Polysaccharide Biosynthesis Protein SpsA, Chain A"/>
    <property type="match status" value="1"/>
</dbReference>
<dbReference type="InterPro" id="IPR050793">
    <property type="entry name" value="CMP-NeuNAc_synthase"/>
</dbReference>
<reference evidence="1 2" key="1">
    <citation type="submission" date="2014-09" db="EMBL/GenBank/DDBJ databases">
        <title>Draft genome sequence of an obligately methylotrophic methanogen, Methanococcoides methylutens, isolated from marine sediment.</title>
        <authorList>
            <person name="Guan Y."/>
            <person name="Ngugi D.K."/>
            <person name="Blom J."/>
            <person name="Ali S."/>
            <person name="Ferry J.G."/>
            <person name="Stingl U."/>
        </authorList>
    </citation>
    <scope>NUCLEOTIDE SEQUENCE [LARGE SCALE GENOMIC DNA]</scope>
    <source>
        <strain evidence="1 2">DSM 2657</strain>
    </source>
</reference>
<accession>A0A099SZQ4</accession>
<dbReference type="GO" id="GO:0008781">
    <property type="term" value="F:N-acylneuraminate cytidylyltransferase activity"/>
    <property type="evidence" value="ECO:0007669"/>
    <property type="project" value="TreeGrafter"/>
</dbReference>
<evidence type="ECO:0000313" key="2">
    <source>
        <dbReference type="Proteomes" id="UP000029859"/>
    </source>
</evidence>
<dbReference type="InterPro" id="IPR003329">
    <property type="entry name" value="Cytidylyl_trans"/>
</dbReference>
<dbReference type="Gene3D" id="3.40.50.2000">
    <property type="entry name" value="Glycogen Phosphorylase B"/>
    <property type="match status" value="1"/>
</dbReference>
<sequence>MKPKIIAIIPARGGSKGIPRKNIKLLAGKPLISYSIQNALNSKYIEKVVVSTDDDEISYVSELYGAEVIKRPRKLAGDDITLDPVINHALNCIENVEKKKYDFAITLQPTSPLLKAETIDTAIELILNEEFDTLISVKADHHLCWTKKDGHFTPLYKERKNRQYLDPIYRETGSFLISKRNSISEHNRIGEKLSLFEVPSEESIDIDTYEDWMIAENSLERKKIVFRVDGDSEIGLGHVYRTITLASRLAFKNEVLFLMDENKRAGVEKVSSSNFTIVTFDNDENLFEKLEQINPDIIINDILDTNTDYVTKLKSMGHFVVNFEDLGEGSEHANIVINSLYEHSYPPENHYFGHKYVCLRDEFYLVPTKKTNESVQNIMITFGGTDPSNLTLRTLKSIKSLNFKDVGVTVIMGLGYGPKEELYAYVDQLLKEGFHITVKENVNMMAKEIFNTDIVLTSNGRTIYEITSIGTPFISISQNERESRHLFVHYLKGIMYLGMEYAVSEADIASAIKELIENYDLRKKINENLLKADLKGGMDRTLRLIFDKYKEWDENESIKF</sequence>
<dbReference type="Gene3D" id="3.40.50.11190">
    <property type="match status" value="1"/>
</dbReference>
<proteinExistence type="predicted"/>
<dbReference type="SUPFAM" id="SSF53448">
    <property type="entry name" value="Nucleotide-diphospho-sugar transferases"/>
    <property type="match status" value="1"/>
</dbReference>
<evidence type="ECO:0008006" key="3">
    <source>
        <dbReference type="Google" id="ProtNLM"/>
    </source>
</evidence>
<dbReference type="SUPFAM" id="SSF53756">
    <property type="entry name" value="UDP-Glycosyltransferase/glycogen phosphorylase"/>
    <property type="match status" value="1"/>
</dbReference>
<dbReference type="EMBL" id="JRHO01000014">
    <property type="protein sequence ID" value="KGK98390.1"/>
    <property type="molecule type" value="Genomic_DNA"/>
</dbReference>
<dbReference type="PANTHER" id="PTHR21485:SF6">
    <property type="entry name" value="N-ACYLNEURAMINATE CYTIDYLYLTRANSFERASE-RELATED"/>
    <property type="match status" value="1"/>
</dbReference>
<organism evidence="1 2">
    <name type="scientific">Methanococcoides methylutens</name>
    <dbReference type="NCBI Taxonomy" id="2226"/>
    <lineage>
        <taxon>Archaea</taxon>
        <taxon>Methanobacteriati</taxon>
        <taxon>Methanobacteriota</taxon>
        <taxon>Stenosarchaea group</taxon>
        <taxon>Methanomicrobia</taxon>
        <taxon>Methanosarcinales</taxon>
        <taxon>Methanosarcinaceae</taxon>
        <taxon>Methanococcoides</taxon>
    </lineage>
</organism>
<dbReference type="Proteomes" id="UP000029859">
    <property type="component" value="Unassembled WGS sequence"/>
</dbReference>
<evidence type="ECO:0000313" key="1">
    <source>
        <dbReference type="EMBL" id="KGK98390.1"/>
    </source>
</evidence>
<dbReference type="AlphaFoldDB" id="A0A099SZQ4"/>
<dbReference type="PANTHER" id="PTHR21485">
    <property type="entry name" value="HAD SUPERFAMILY MEMBERS CMAS AND KDSC"/>
    <property type="match status" value="1"/>
</dbReference>
<keyword evidence="2" id="KW-1185">Reference proteome</keyword>
<dbReference type="Pfam" id="PF02348">
    <property type="entry name" value="CTP_transf_3"/>
    <property type="match status" value="1"/>
</dbReference>
<gene>
    <name evidence="1" type="ORF">LI82_11845</name>
</gene>
<comment type="caution">
    <text evidence="1">The sequence shown here is derived from an EMBL/GenBank/DDBJ whole genome shotgun (WGS) entry which is preliminary data.</text>
</comment>
<dbReference type="OrthoDB" id="10155at2157"/>
<name>A0A099SZQ4_METMT</name>
<protein>
    <recommendedName>
        <fullName evidence="3">Cytidyltransferase</fullName>
    </recommendedName>
</protein>
<dbReference type="InterPro" id="IPR029044">
    <property type="entry name" value="Nucleotide-diphossugar_trans"/>
</dbReference>
<dbReference type="CDD" id="cd02513">
    <property type="entry name" value="CMP-NeuAc_Synthase"/>
    <property type="match status" value="1"/>
</dbReference>